<dbReference type="AlphaFoldDB" id="A0A0S7XIM3"/>
<organism evidence="2 3">
    <name type="scientific">candidate division WOR-1 bacterium DG_54_3</name>
    <dbReference type="NCBI Taxonomy" id="1703775"/>
    <lineage>
        <taxon>Bacteria</taxon>
        <taxon>Bacillati</taxon>
        <taxon>Saganbacteria</taxon>
    </lineage>
</organism>
<evidence type="ECO:0000313" key="2">
    <source>
        <dbReference type="EMBL" id="KPJ62309.1"/>
    </source>
</evidence>
<dbReference type="SUPFAM" id="SSF82171">
    <property type="entry name" value="DPP6 N-terminal domain-like"/>
    <property type="match status" value="1"/>
</dbReference>
<name>A0A0S7XIM3_UNCSA</name>
<gene>
    <name evidence="2" type="ORF">AMJ44_15810</name>
</gene>
<dbReference type="InterPro" id="IPR011042">
    <property type="entry name" value="6-blade_b-propeller_TolB-like"/>
</dbReference>
<dbReference type="Pfam" id="PF07676">
    <property type="entry name" value="PD40"/>
    <property type="match status" value="2"/>
</dbReference>
<sequence length="325" mass="36113">MSARSQKPLEEADFEVIEIGTGADPKWSPDGTKLVYVYKEALYVANADGKGEKLRIAQLPTGTLSFDWLDSIQFIVAGRETRQEKAKRRFHEWIKILTLGGEVKLIAEDRRIVSPPIFLNDGTVGYYWQPNGGAFKDEKIFQIIKEGRLSPDSAQKQLFAPNIGPDVWLESVDGSIKKKIASKYYSFPQLSKDGTKILAVCGIICGMCVLDFQGNHTCIGKKPHQYIDPSDSAKISQWSMGPPQAKLSPDGKKIAYAYVTTKSLGEDNFAFLGSDIYIENADGTDRKQITDTPDAMEGNPVWSPDARRIAYTDGTTSKIYVIKIE</sequence>
<comment type="similarity">
    <text evidence="1">Belongs to the TolB family.</text>
</comment>
<comment type="caution">
    <text evidence="2">The sequence shown here is derived from an EMBL/GenBank/DDBJ whole genome shotgun (WGS) entry which is preliminary data.</text>
</comment>
<evidence type="ECO:0000313" key="3">
    <source>
        <dbReference type="Proteomes" id="UP000051861"/>
    </source>
</evidence>
<dbReference type="Proteomes" id="UP000051861">
    <property type="component" value="Unassembled WGS sequence"/>
</dbReference>
<accession>A0A0S7XIM3</accession>
<dbReference type="PANTHER" id="PTHR36842">
    <property type="entry name" value="PROTEIN TOLB HOMOLOG"/>
    <property type="match status" value="1"/>
</dbReference>
<proteinExistence type="inferred from homology"/>
<protein>
    <submittedName>
        <fullName evidence="2">Uncharacterized protein</fullName>
    </submittedName>
</protein>
<evidence type="ECO:0000256" key="1">
    <source>
        <dbReference type="ARBA" id="ARBA00009820"/>
    </source>
</evidence>
<dbReference type="EMBL" id="LIZX01000275">
    <property type="protein sequence ID" value="KPJ62309.1"/>
    <property type="molecule type" value="Genomic_DNA"/>
</dbReference>
<dbReference type="InterPro" id="IPR011659">
    <property type="entry name" value="WD40"/>
</dbReference>
<dbReference type="Gene3D" id="2.120.10.30">
    <property type="entry name" value="TolB, C-terminal domain"/>
    <property type="match status" value="2"/>
</dbReference>
<reference evidence="2 3" key="1">
    <citation type="journal article" date="2015" name="Microbiome">
        <title>Genomic resolution of linkages in carbon, nitrogen, and sulfur cycling among widespread estuary sediment bacteria.</title>
        <authorList>
            <person name="Baker B.J."/>
            <person name="Lazar C.S."/>
            <person name="Teske A.P."/>
            <person name="Dick G.J."/>
        </authorList>
    </citation>
    <scope>NUCLEOTIDE SEQUENCE [LARGE SCALE GENOMIC DNA]</scope>
    <source>
        <strain evidence="2">DG_54_3</strain>
    </source>
</reference>
<dbReference type="PANTHER" id="PTHR36842:SF1">
    <property type="entry name" value="PROTEIN TOLB"/>
    <property type="match status" value="1"/>
</dbReference>